<dbReference type="SUPFAM" id="SSF51569">
    <property type="entry name" value="Aldolase"/>
    <property type="match status" value="1"/>
</dbReference>
<evidence type="ECO:0000313" key="3">
    <source>
        <dbReference type="EMBL" id="MBB5134298.1"/>
    </source>
</evidence>
<evidence type="ECO:0000256" key="1">
    <source>
        <dbReference type="ARBA" id="ARBA00022679"/>
    </source>
</evidence>
<dbReference type="Pfam" id="PF00682">
    <property type="entry name" value="HMGL-like"/>
    <property type="match status" value="1"/>
</dbReference>
<keyword evidence="1 3" id="KW-0808">Transferase</keyword>
<dbReference type="EMBL" id="JACHGN010000008">
    <property type="protein sequence ID" value="MBB5134298.1"/>
    <property type="molecule type" value="Genomic_DNA"/>
</dbReference>
<dbReference type="Pfam" id="PF22617">
    <property type="entry name" value="HCS_D2"/>
    <property type="match status" value="1"/>
</dbReference>
<proteinExistence type="predicted"/>
<name>A0A840P3N8_9ACTN</name>
<sequence length="404" mass="43446">MPRIHFLDVTNRDGVQTARLGLSKFGKTMVNAYLGRLGVAQSEIGFPFLFHEAPYVRAQVALAEAGAFGALRLSGWCRAVPGDVEKALPSGLRHYNLSISTSDYMIQNKFRGRLDRDAVIREMTAAVRLAKAGGAETVGVNAEDASRTGDGFLAEFGHAAKEAGADRVRYCDTIGGDTPERIRERFAKLAAELAMPVETHCHNDLCMAVANSVSGALGDLDAGQDAWINTCVNGVGERAGNADLLSTILAFRHGFGLDVEIGDPLDLSWARRFGLWAAYAFGRPLPYNQPGVGRNAFAHESGIHADGALKDHGNYELYDEALLGPFPDDRHATPGRVVLTGEYGGMAGFRHVMDGLGVTVTDEELTFKLVQLCNAGTGRPLTDDELRLIAAYPAQLALLYPGLL</sequence>
<dbReference type="PANTHER" id="PTHR42880">
    <property type="entry name" value="HOMOCITRATE SYNTHASE"/>
    <property type="match status" value="1"/>
</dbReference>
<dbReference type="PROSITE" id="PS50991">
    <property type="entry name" value="PYR_CT"/>
    <property type="match status" value="1"/>
</dbReference>
<evidence type="ECO:0000313" key="4">
    <source>
        <dbReference type="Proteomes" id="UP000578449"/>
    </source>
</evidence>
<dbReference type="AlphaFoldDB" id="A0A840P3N8"/>
<keyword evidence="3" id="KW-0012">Acyltransferase</keyword>
<organism evidence="3 4">
    <name type="scientific">Thermocatellispora tengchongensis</name>
    <dbReference type="NCBI Taxonomy" id="1073253"/>
    <lineage>
        <taxon>Bacteria</taxon>
        <taxon>Bacillati</taxon>
        <taxon>Actinomycetota</taxon>
        <taxon>Actinomycetes</taxon>
        <taxon>Streptosporangiales</taxon>
        <taxon>Streptosporangiaceae</taxon>
        <taxon>Thermocatellispora</taxon>
    </lineage>
</organism>
<comment type="caution">
    <text evidence="3">The sequence shown here is derived from an EMBL/GenBank/DDBJ whole genome shotgun (WGS) entry which is preliminary data.</text>
</comment>
<dbReference type="InterPro" id="IPR000891">
    <property type="entry name" value="PYR_CT"/>
</dbReference>
<feature type="domain" description="Pyruvate carboxyltransferase" evidence="2">
    <location>
        <begin position="4"/>
        <end position="267"/>
    </location>
</feature>
<reference evidence="3 4" key="1">
    <citation type="submission" date="2020-08" db="EMBL/GenBank/DDBJ databases">
        <title>Genomic Encyclopedia of Type Strains, Phase IV (KMG-IV): sequencing the most valuable type-strain genomes for metagenomic binning, comparative biology and taxonomic classification.</title>
        <authorList>
            <person name="Goeker M."/>
        </authorList>
    </citation>
    <scope>NUCLEOTIDE SEQUENCE [LARGE SCALE GENOMIC DNA]</scope>
    <source>
        <strain evidence="3 4">DSM 45615</strain>
    </source>
</reference>
<dbReference type="GO" id="GO:0004410">
    <property type="term" value="F:homocitrate synthase activity"/>
    <property type="evidence" value="ECO:0007669"/>
    <property type="project" value="UniProtKB-EC"/>
</dbReference>
<dbReference type="Gene3D" id="3.20.20.70">
    <property type="entry name" value="Aldolase class I"/>
    <property type="match status" value="1"/>
</dbReference>
<keyword evidence="4" id="KW-1185">Reference proteome</keyword>
<evidence type="ECO:0000259" key="2">
    <source>
        <dbReference type="PROSITE" id="PS50991"/>
    </source>
</evidence>
<dbReference type="InterPro" id="IPR013785">
    <property type="entry name" value="Aldolase_TIM"/>
</dbReference>
<dbReference type="RefSeq" id="WP_185051220.1">
    <property type="nucleotide sequence ID" value="NZ_BAABIX010000040.1"/>
</dbReference>
<protein>
    <submittedName>
        <fullName evidence="3">Homocitrate synthase NifV</fullName>
        <ecNumber evidence="3">2.3.3.14</ecNumber>
    </submittedName>
</protein>
<dbReference type="InterPro" id="IPR054691">
    <property type="entry name" value="LeuA/HCS_post-cat"/>
</dbReference>
<dbReference type="PANTHER" id="PTHR42880:SF1">
    <property type="entry name" value="ISOPROPYLMALATE_HOMOCITRATE_CITRAMALATE SYNTHASE FAMILY PROTEIN"/>
    <property type="match status" value="1"/>
</dbReference>
<accession>A0A840P3N8</accession>
<gene>
    <name evidence="3" type="ORF">HNP84_004030</name>
</gene>
<dbReference type="Proteomes" id="UP000578449">
    <property type="component" value="Unassembled WGS sequence"/>
</dbReference>
<dbReference type="EC" id="2.3.3.14" evidence="3"/>